<dbReference type="NCBIfam" id="TIGR02118">
    <property type="entry name" value="EthD family reductase"/>
    <property type="match status" value="1"/>
</dbReference>
<gene>
    <name evidence="2" type="ORF">GCM10008939_14070</name>
</gene>
<dbReference type="InterPro" id="IPR011008">
    <property type="entry name" value="Dimeric_a/b-barrel"/>
</dbReference>
<dbReference type="GO" id="GO:0016491">
    <property type="term" value="F:oxidoreductase activity"/>
    <property type="evidence" value="ECO:0007669"/>
    <property type="project" value="InterPro"/>
</dbReference>
<sequence>MHRMIVLYPFPEDPAAFLAHYQDTHASLVLQLQGLRDFRYGKTPPLGAGERPYDLIAHLDFDDEASMMAAMTSEHGQCVAADVPNSSPGGATILHQHLTVPGR</sequence>
<reference evidence="2" key="2">
    <citation type="submission" date="2020-09" db="EMBL/GenBank/DDBJ databases">
        <authorList>
            <person name="Sun Q."/>
            <person name="Ohkuma M."/>
        </authorList>
    </citation>
    <scope>NUCLEOTIDE SEQUENCE</scope>
    <source>
        <strain evidence="2">JCM 14371</strain>
    </source>
</reference>
<dbReference type="SUPFAM" id="SSF54909">
    <property type="entry name" value="Dimeric alpha+beta barrel"/>
    <property type="match status" value="1"/>
</dbReference>
<dbReference type="Proteomes" id="UP000635726">
    <property type="component" value="Unassembled WGS sequence"/>
</dbReference>
<comment type="caution">
    <text evidence="2">The sequence shown here is derived from an EMBL/GenBank/DDBJ whole genome shotgun (WGS) entry which is preliminary data.</text>
</comment>
<dbReference type="InterPro" id="IPR009799">
    <property type="entry name" value="EthD_dom"/>
</dbReference>
<evidence type="ECO:0000313" key="3">
    <source>
        <dbReference type="Proteomes" id="UP000635726"/>
    </source>
</evidence>
<dbReference type="RefSeq" id="WP_188961560.1">
    <property type="nucleotide sequence ID" value="NZ_BMOE01000003.1"/>
</dbReference>
<dbReference type="Gene3D" id="3.30.70.100">
    <property type="match status" value="1"/>
</dbReference>
<evidence type="ECO:0000313" key="2">
    <source>
        <dbReference type="EMBL" id="GGJ70852.1"/>
    </source>
</evidence>
<evidence type="ECO:0000259" key="1">
    <source>
        <dbReference type="Pfam" id="PF07110"/>
    </source>
</evidence>
<proteinExistence type="predicted"/>
<dbReference type="AlphaFoldDB" id="A0A917PCS3"/>
<name>A0A917PCS3_9DEIO</name>
<dbReference type="EMBL" id="BMOE01000003">
    <property type="protein sequence ID" value="GGJ70852.1"/>
    <property type="molecule type" value="Genomic_DNA"/>
</dbReference>
<feature type="domain" description="EthD" evidence="1">
    <location>
        <begin position="12"/>
        <end position="85"/>
    </location>
</feature>
<protein>
    <submittedName>
        <fullName evidence="2">Ethyl tert-butyl ether degradation protein EthD</fullName>
    </submittedName>
</protein>
<keyword evidence="3" id="KW-1185">Reference proteome</keyword>
<organism evidence="2 3">
    <name type="scientific">Deinococcus aquiradiocola</name>
    <dbReference type="NCBI Taxonomy" id="393059"/>
    <lineage>
        <taxon>Bacteria</taxon>
        <taxon>Thermotogati</taxon>
        <taxon>Deinococcota</taxon>
        <taxon>Deinococci</taxon>
        <taxon>Deinococcales</taxon>
        <taxon>Deinococcaceae</taxon>
        <taxon>Deinococcus</taxon>
    </lineage>
</organism>
<dbReference type="Pfam" id="PF07110">
    <property type="entry name" value="EthD"/>
    <property type="match status" value="1"/>
</dbReference>
<accession>A0A917PCS3</accession>
<reference evidence="2" key="1">
    <citation type="journal article" date="2014" name="Int. J. Syst. Evol. Microbiol.">
        <title>Complete genome sequence of Corynebacterium casei LMG S-19264T (=DSM 44701T), isolated from a smear-ripened cheese.</title>
        <authorList>
            <consortium name="US DOE Joint Genome Institute (JGI-PGF)"/>
            <person name="Walter F."/>
            <person name="Albersmeier A."/>
            <person name="Kalinowski J."/>
            <person name="Ruckert C."/>
        </authorList>
    </citation>
    <scope>NUCLEOTIDE SEQUENCE</scope>
    <source>
        <strain evidence="2">JCM 14371</strain>
    </source>
</reference>